<dbReference type="CDD" id="cd23081">
    <property type="entry name" value="cpPDZ_EcRseP-like"/>
    <property type="match status" value="1"/>
</dbReference>
<evidence type="ECO:0000256" key="3">
    <source>
        <dbReference type="ARBA" id="ARBA00007931"/>
    </source>
</evidence>
<keyword evidence="10 11" id="KW-0472">Membrane</keyword>
<dbReference type="Proteomes" id="UP000460287">
    <property type="component" value="Unassembled WGS sequence"/>
</dbReference>
<dbReference type="GO" id="GO:0004222">
    <property type="term" value="F:metalloendopeptidase activity"/>
    <property type="evidence" value="ECO:0007669"/>
    <property type="project" value="InterPro"/>
</dbReference>
<dbReference type="NCBIfam" id="TIGR00054">
    <property type="entry name" value="RIP metalloprotease RseP"/>
    <property type="match status" value="1"/>
</dbReference>
<dbReference type="GO" id="GO:0046872">
    <property type="term" value="F:metal ion binding"/>
    <property type="evidence" value="ECO:0007669"/>
    <property type="project" value="UniProtKB-KW"/>
</dbReference>
<dbReference type="AlphaFoldDB" id="A0A7X2MW52"/>
<dbReference type="EMBL" id="VULX01000001">
    <property type="protein sequence ID" value="MSR90154.1"/>
    <property type="molecule type" value="Genomic_DNA"/>
</dbReference>
<dbReference type="InterPro" id="IPR036034">
    <property type="entry name" value="PDZ_sf"/>
</dbReference>
<comment type="cofactor">
    <cofactor evidence="1 11">
        <name>Zn(2+)</name>
        <dbReference type="ChEBI" id="CHEBI:29105"/>
    </cofactor>
</comment>
<dbReference type="InterPro" id="IPR041489">
    <property type="entry name" value="PDZ_6"/>
</dbReference>
<dbReference type="PANTHER" id="PTHR42837">
    <property type="entry name" value="REGULATOR OF SIGMA-E PROTEASE RSEP"/>
    <property type="match status" value="1"/>
</dbReference>
<evidence type="ECO:0000259" key="12">
    <source>
        <dbReference type="SMART" id="SM00228"/>
    </source>
</evidence>
<dbReference type="Pfam" id="PF02163">
    <property type="entry name" value="Peptidase_M50"/>
    <property type="match status" value="1"/>
</dbReference>
<dbReference type="InterPro" id="IPR004387">
    <property type="entry name" value="Pept_M50_Zn"/>
</dbReference>
<keyword evidence="8 11" id="KW-1133">Transmembrane helix</keyword>
<evidence type="ECO:0000256" key="2">
    <source>
        <dbReference type="ARBA" id="ARBA00004141"/>
    </source>
</evidence>
<organism evidence="13 14">
    <name type="scientific">Inconstantimicrobium porci</name>
    <dbReference type="NCBI Taxonomy" id="2652291"/>
    <lineage>
        <taxon>Bacteria</taxon>
        <taxon>Bacillati</taxon>
        <taxon>Bacillota</taxon>
        <taxon>Clostridia</taxon>
        <taxon>Eubacteriales</taxon>
        <taxon>Clostridiaceae</taxon>
        <taxon>Inconstantimicrobium</taxon>
    </lineage>
</organism>
<feature type="transmembrane region" description="Helical" evidence="11">
    <location>
        <begin position="335"/>
        <end position="353"/>
    </location>
</feature>
<evidence type="ECO:0000256" key="6">
    <source>
        <dbReference type="ARBA" id="ARBA00022801"/>
    </source>
</evidence>
<dbReference type="EC" id="3.4.24.-" evidence="11"/>
<keyword evidence="9 11" id="KW-0482">Metalloprotease</keyword>
<feature type="domain" description="PDZ" evidence="12">
    <location>
        <begin position="129"/>
        <end position="201"/>
    </location>
</feature>
<dbReference type="CDD" id="cd06163">
    <property type="entry name" value="S2P-M50_PDZ_RseP-like"/>
    <property type="match status" value="1"/>
</dbReference>
<feature type="transmembrane region" description="Helical" evidence="11">
    <location>
        <begin position="115"/>
        <end position="138"/>
    </location>
</feature>
<evidence type="ECO:0000313" key="14">
    <source>
        <dbReference type="Proteomes" id="UP000460287"/>
    </source>
</evidence>
<sequence>MVANKFSILYNRIIKQHNEILIKGGIQLNVVNILLIILMFSLLIFVHELGHFVLAKINKVDVEQFSFGFGSRLCGIKHNGTDYNIKILPFGGSVQMSEDINNENSLPRKKPIQRLLIVAAGPLMSYLFGIFLFSIISFNFGFSKTSINSVQENMPAYSAGLKSGDKIVSVNNKKVFTTDDIIMNISANKSSQINIGYVRNDKKYSTIVTPVLKDKQYLIGIAFNTNRNPSVLTSIKHSFNKSISSIVETYHTLGRLLTGKGNVKTDIGGPVTIVRVSNEVVKSGIWNLIYFTGFITIQLAIMNLLPFPALDGGWILMILFELISRKKLPEKAVELINTIGFMILMAFMVFVMIKDILFPIKL</sequence>
<evidence type="ECO:0000313" key="13">
    <source>
        <dbReference type="EMBL" id="MSR90154.1"/>
    </source>
</evidence>
<dbReference type="InterPro" id="IPR001478">
    <property type="entry name" value="PDZ"/>
</dbReference>
<dbReference type="InterPro" id="IPR008915">
    <property type="entry name" value="Peptidase_M50"/>
</dbReference>
<dbReference type="Pfam" id="PF17820">
    <property type="entry name" value="PDZ_6"/>
    <property type="match status" value="1"/>
</dbReference>
<keyword evidence="5 11" id="KW-0812">Transmembrane</keyword>
<proteinExistence type="inferred from homology"/>
<dbReference type="Gene3D" id="2.30.42.10">
    <property type="match status" value="1"/>
</dbReference>
<dbReference type="PANTHER" id="PTHR42837:SF2">
    <property type="entry name" value="MEMBRANE METALLOPROTEASE ARASP2, CHLOROPLASTIC-RELATED"/>
    <property type="match status" value="1"/>
</dbReference>
<dbReference type="SMART" id="SM00228">
    <property type="entry name" value="PDZ"/>
    <property type="match status" value="1"/>
</dbReference>
<evidence type="ECO:0000256" key="10">
    <source>
        <dbReference type="ARBA" id="ARBA00023136"/>
    </source>
</evidence>
<comment type="caution">
    <text evidence="13">The sequence shown here is derived from an EMBL/GenBank/DDBJ whole genome shotgun (WGS) entry which is preliminary data.</text>
</comment>
<evidence type="ECO:0000256" key="5">
    <source>
        <dbReference type="ARBA" id="ARBA00022692"/>
    </source>
</evidence>
<keyword evidence="4 13" id="KW-0645">Protease</keyword>
<comment type="subcellular location">
    <subcellularLocation>
        <location evidence="2">Membrane</location>
        <topology evidence="2">Multi-pass membrane protein</topology>
    </subcellularLocation>
</comment>
<name>A0A7X2MW52_9CLOT</name>
<gene>
    <name evidence="13" type="primary">rseP</name>
    <name evidence="13" type="ORF">FYJ33_01670</name>
</gene>
<evidence type="ECO:0000256" key="7">
    <source>
        <dbReference type="ARBA" id="ARBA00022833"/>
    </source>
</evidence>
<evidence type="ECO:0000256" key="11">
    <source>
        <dbReference type="RuleBase" id="RU362031"/>
    </source>
</evidence>
<evidence type="ECO:0000256" key="8">
    <source>
        <dbReference type="ARBA" id="ARBA00022989"/>
    </source>
</evidence>
<evidence type="ECO:0000256" key="9">
    <source>
        <dbReference type="ARBA" id="ARBA00023049"/>
    </source>
</evidence>
<feature type="transmembrane region" description="Helical" evidence="11">
    <location>
        <begin position="20"/>
        <end position="46"/>
    </location>
</feature>
<accession>A0A7X2MW52</accession>
<dbReference type="GO" id="GO:0016020">
    <property type="term" value="C:membrane"/>
    <property type="evidence" value="ECO:0007669"/>
    <property type="project" value="UniProtKB-SubCell"/>
</dbReference>
<feature type="transmembrane region" description="Helical" evidence="11">
    <location>
        <begin position="284"/>
        <end position="301"/>
    </location>
</feature>
<dbReference type="SUPFAM" id="SSF50156">
    <property type="entry name" value="PDZ domain-like"/>
    <property type="match status" value="1"/>
</dbReference>
<dbReference type="GO" id="GO:0006508">
    <property type="term" value="P:proteolysis"/>
    <property type="evidence" value="ECO:0007669"/>
    <property type="project" value="UniProtKB-KW"/>
</dbReference>
<comment type="similarity">
    <text evidence="3 11">Belongs to the peptidase M50B family.</text>
</comment>
<keyword evidence="11" id="KW-0479">Metal-binding</keyword>
<evidence type="ECO:0000256" key="1">
    <source>
        <dbReference type="ARBA" id="ARBA00001947"/>
    </source>
</evidence>
<evidence type="ECO:0000256" key="4">
    <source>
        <dbReference type="ARBA" id="ARBA00022670"/>
    </source>
</evidence>
<keyword evidence="14" id="KW-1185">Reference proteome</keyword>
<keyword evidence="6 11" id="KW-0378">Hydrolase</keyword>
<keyword evidence="7 11" id="KW-0862">Zinc</keyword>
<protein>
    <recommendedName>
        <fullName evidence="11">Zinc metalloprotease</fullName>
        <ecNumber evidence="11">3.4.24.-</ecNumber>
    </recommendedName>
</protein>
<reference evidence="13 14" key="1">
    <citation type="submission" date="2019-08" db="EMBL/GenBank/DDBJ databases">
        <title>In-depth cultivation of the pig gut microbiome towards novel bacterial diversity and tailored functional studies.</title>
        <authorList>
            <person name="Wylensek D."/>
            <person name="Hitch T.C.A."/>
            <person name="Clavel T."/>
        </authorList>
    </citation>
    <scope>NUCLEOTIDE SEQUENCE [LARGE SCALE GENOMIC DNA]</scope>
    <source>
        <strain evidence="13 14">WCA-383-APC-5B</strain>
    </source>
</reference>